<dbReference type="OrthoDB" id="8704534at2"/>
<dbReference type="EMBL" id="MDEN01000062">
    <property type="protein sequence ID" value="OCX20510.1"/>
    <property type="molecule type" value="Genomic_DNA"/>
</dbReference>
<accession>A0A1C2E0F9</accession>
<dbReference type="RefSeq" id="WP_065988957.1">
    <property type="nucleotide sequence ID" value="NZ_MDEN01000062.1"/>
</dbReference>
<comment type="caution">
    <text evidence="1">The sequence shown here is derived from an EMBL/GenBank/DDBJ whole genome shotgun (WGS) entry which is preliminary data.</text>
</comment>
<dbReference type="AlphaFoldDB" id="A0A1C2E0F9"/>
<organism evidence="1 2">
    <name type="scientific">Pseudomonas graminis</name>
    <dbReference type="NCBI Taxonomy" id="158627"/>
    <lineage>
        <taxon>Bacteria</taxon>
        <taxon>Pseudomonadati</taxon>
        <taxon>Pseudomonadota</taxon>
        <taxon>Gammaproteobacteria</taxon>
        <taxon>Pseudomonadales</taxon>
        <taxon>Pseudomonadaceae</taxon>
        <taxon>Pseudomonas</taxon>
    </lineage>
</organism>
<gene>
    <name evidence="1" type="ORF">BBI10_13220</name>
</gene>
<evidence type="ECO:0000313" key="2">
    <source>
        <dbReference type="Proteomes" id="UP000095143"/>
    </source>
</evidence>
<proteinExistence type="predicted"/>
<reference evidence="1 2" key="1">
    <citation type="submission" date="2016-08" db="EMBL/GenBank/DDBJ databases">
        <title>Whole genome sequence of Pseudomonas graminis strain UASWS1507, a potential biological control agent for agriculture.</title>
        <authorList>
            <person name="Crovadore J."/>
            <person name="Calmin G."/>
            <person name="Chablais R."/>
            <person name="Cochard B."/>
            <person name="Lefort F."/>
        </authorList>
    </citation>
    <scope>NUCLEOTIDE SEQUENCE [LARGE SCALE GENOMIC DNA]</scope>
    <source>
        <strain evidence="1 2">UASWS1507</strain>
    </source>
</reference>
<evidence type="ECO:0000313" key="1">
    <source>
        <dbReference type="EMBL" id="OCX20510.1"/>
    </source>
</evidence>
<name>A0A1C2E0F9_9PSED</name>
<dbReference type="Proteomes" id="UP000095143">
    <property type="component" value="Unassembled WGS sequence"/>
</dbReference>
<protein>
    <submittedName>
        <fullName evidence="1">Uncharacterized protein</fullName>
    </submittedName>
</protein>
<sequence>MSNNKLHAAALNLETHLKAYADLDAEAAELYAELKPLLKLVMEGAITTPWEWGQIPGRYRFSERGLQAYEALEQAFATFCTELTGGETPALKWMREFRSQNH</sequence>